<evidence type="ECO:0000313" key="5">
    <source>
        <dbReference type="EMBL" id="PKZ21494.1"/>
    </source>
</evidence>
<gene>
    <name evidence="4" type="ORF">AWM72_02910</name>
    <name evidence="5" type="ORF">CYJ28_06185</name>
</gene>
<dbReference type="InterPro" id="IPR036452">
    <property type="entry name" value="Ribo_hydro-like"/>
</dbReference>
<dbReference type="GO" id="GO:0005829">
    <property type="term" value="C:cytosol"/>
    <property type="evidence" value="ECO:0007669"/>
    <property type="project" value="TreeGrafter"/>
</dbReference>
<dbReference type="InterPro" id="IPR023186">
    <property type="entry name" value="IUNH"/>
</dbReference>
<evidence type="ECO:0000256" key="1">
    <source>
        <dbReference type="ARBA" id="ARBA00022801"/>
    </source>
</evidence>
<evidence type="ECO:0000313" key="7">
    <source>
        <dbReference type="Proteomes" id="UP000234239"/>
    </source>
</evidence>
<evidence type="ECO:0000313" key="4">
    <source>
        <dbReference type="EMBL" id="AMB93775.1"/>
    </source>
</evidence>
<dbReference type="Gene3D" id="3.90.245.10">
    <property type="entry name" value="Ribonucleoside hydrolase-like"/>
    <property type="match status" value="1"/>
</dbReference>
<feature type="domain" description="Inosine/uridine-preferring nucleoside hydrolase" evidence="3">
    <location>
        <begin position="5"/>
        <end position="295"/>
    </location>
</feature>
<dbReference type="EMBL" id="CP014160">
    <property type="protein sequence ID" value="AMB93775.1"/>
    <property type="molecule type" value="Genomic_DNA"/>
</dbReference>
<dbReference type="Proteomes" id="UP000069912">
    <property type="component" value="Chromosome"/>
</dbReference>
<accession>A0A109RD74</accession>
<dbReference type="GeneID" id="92903018"/>
<dbReference type="PANTHER" id="PTHR12304:SF4">
    <property type="entry name" value="URIDINE NUCLEOSIDASE"/>
    <property type="match status" value="1"/>
</dbReference>
<reference evidence="6" key="2">
    <citation type="submission" date="2016-01" db="EMBL/GenBank/DDBJ databases">
        <title>Six Aerococcus type strain genome sequencing and assembly using PacBio and Illumina Hiseq.</title>
        <authorList>
            <person name="Carkaci D."/>
            <person name="Dargis R."/>
            <person name="Nielsen X.C."/>
            <person name="Skovgaard O."/>
            <person name="Fuursted K."/>
            <person name="Christensen J.J."/>
        </authorList>
    </citation>
    <scope>NUCLEOTIDE SEQUENCE [LARGE SCALE GENOMIC DNA]</scope>
    <source>
        <strain evidence="6">CCUG43001</strain>
    </source>
</reference>
<organism evidence="4 6">
    <name type="scientific">Aerococcus sanguinicola</name>
    <dbReference type="NCBI Taxonomy" id="119206"/>
    <lineage>
        <taxon>Bacteria</taxon>
        <taxon>Bacillati</taxon>
        <taxon>Bacillota</taxon>
        <taxon>Bacilli</taxon>
        <taxon>Lactobacillales</taxon>
        <taxon>Aerococcaceae</taxon>
        <taxon>Aerococcus</taxon>
    </lineage>
</organism>
<dbReference type="InterPro" id="IPR001910">
    <property type="entry name" value="Inosine/uridine_hydrolase_dom"/>
</dbReference>
<dbReference type="SUPFAM" id="SSF53590">
    <property type="entry name" value="Nucleoside hydrolase"/>
    <property type="match status" value="1"/>
</dbReference>
<sequence length="318" mass="35292">MARKIILDLDPGIDDSLALIYTALNSDCDILGVTTVSGNVDANQGARNASYLCDFLGMDQVPIYEGAGQPLQRPYRDARDTHGEDGLGEAVWAKEKRVQDQSALDFIQAALENYPGELEILALGPLTNLAQVEEARPGLLSQAKALRIMGGAYQVQGNCSPYAEYNFWCDPEAARLVFNSDLPETYLYPLDVTYQILMTPNCRELIRQFDTEVGRLVYAITRFYVDFHWQAERTLGCVINDPLVPVDMLAGICDFIQADIEIVTSGERDAQSVVKARPDGKVAVAQAVDAKAFFKLFLGQIFPDQKQEIQRAQDKGWL</sequence>
<protein>
    <submittedName>
        <fullName evidence="5">Nucleoside hydrolase</fullName>
    </submittedName>
</protein>
<evidence type="ECO:0000313" key="6">
    <source>
        <dbReference type="Proteomes" id="UP000069912"/>
    </source>
</evidence>
<dbReference type="GO" id="GO:0008477">
    <property type="term" value="F:purine nucleosidase activity"/>
    <property type="evidence" value="ECO:0007669"/>
    <property type="project" value="TreeGrafter"/>
</dbReference>
<name>A0A109RD74_9LACT</name>
<keyword evidence="6" id="KW-1185">Reference proteome</keyword>
<dbReference type="RefSeq" id="WP_067972885.1">
    <property type="nucleotide sequence ID" value="NZ_CAJHKN010000003.1"/>
</dbReference>
<dbReference type="KEGG" id="asan:AWM72_02910"/>
<proteinExistence type="predicted"/>
<dbReference type="OrthoDB" id="9797882at2"/>
<dbReference type="Proteomes" id="UP000234239">
    <property type="component" value="Unassembled WGS sequence"/>
</dbReference>
<keyword evidence="1 5" id="KW-0378">Hydrolase</keyword>
<keyword evidence="2" id="KW-0326">Glycosidase</keyword>
<reference evidence="4 6" key="1">
    <citation type="journal article" date="2016" name="Genome Announc.">
        <title>Complete Genome Sequences of Aerococcus christensenii CCUG 28831T, Aerococcus sanguinicola CCUG 43001T, Aerococcus urinae CCUG 36881T, Aerococcus urinaeequi CCUG 28094T, Aerococcus urinaehominis CCUG 42038 BT, and Aerococcus viridans CCUG 4311T.</title>
        <authorList>
            <person name="Carkaci D."/>
            <person name="Dargis R."/>
            <person name="Nielsen X.C."/>
            <person name="Skovgaard O."/>
            <person name="Fuursted K."/>
            <person name="Christensen J.J."/>
        </authorList>
    </citation>
    <scope>NUCLEOTIDE SEQUENCE [LARGE SCALE GENOMIC DNA]</scope>
    <source>
        <strain evidence="4 6">CCUG43001</strain>
    </source>
</reference>
<evidence type="ECO:0000256" key="2">
    <source>
        <dbReference type="ARBA" id="ARBA00023295"/>
    </source>
</evidence>
<reference evidence="5 7" key="3">
    <citation type="submission" date="2017-12" db="EMBL/GenBank/DDBJ databases">
        <title>Phylogenetic diversity of female urinary microbiome.</title>
        <authorList>
            <person name="Thomas-White K."/>
            <person name="Wolfe A.J."/>
        </authorList>
    </citation>
    <scope>NUCLEOTIDE SEQUENCE [LARGE SCALE GENOMIC DNA]</scope>
    <source>
        <strain evidence="5 7">UMB0139</strain>
    </source>
</reference>
<dbReference type="AlphaFoldDB" id="A0A109RD74"/>
<dbReference type="GO" id="GO:0006152">
    <property type="term" value="P:purine nucleoside catabolic process"/>
    <property type="evidence" value="ECO:0007669"/>
    <property type="project" value="TreeGrafter"/>
</dbReference>
<evidence type="ECO:0000259" key="3">
    <source>
        <dbReference type="Pfam" id="PF01156"/>
    </source>
</evidence>
<dbReference type="PANTHER" id="PTHR12304">
    <property type="entry name" value="INOSINE-URIDINE PREFERRING NUCLEOSIDE HYDROLASE"/>
    <property type="match status" value="1"/>
</dbReference>
<dbReference type="Pfam" id="PF01156">
    <property type="entry name" value="IU_nuc_hydro"/>
    <property type="match status" value="1"/>
</dbReference>
<dbReference type="EMBL" id="PKGY01000003">
    <property type="protein sequence ID" value="PKZ21494.1"/>
    <property type="molecule type" value="Genomic_DNA"/>
</dbReference>